<proteinExistence type="predicted"/>
<accession>G5JE92</accession>
<sequence>MTEPKKGDNIHKKKARKIYLVNVDKIFDISGKKQVEKRY</sequence>
<name>G5JE92_CROWT</name>
<dbReference type="EMBL" id="AESD01000958">
    <property type="protein sequence ID" value="EHJ09494.1"/>
    <property type="molecule type" value="Genomic_DNA"/>
</dbReference>
<dbReference type="Proteomes" id="UP000003477">
    <property type="component" value="Unassembled WGS sequence"/>
</dbReference>
<gene>
    <name evidence="1" type="ORF">CWATWH0003_B079</name>
</gene>
<comment type="caution">
    <text evidence="1">The sequence shown here is derived from an EMBL/GenBank/DDBJ whole genome shotgun (WGS) entry which is preliminary data.</text>
</comment>
<organism evidence="1 2">
    <name type="scientific">Crocosphaera watsonii WH 0003</name>
    <dbReference type="NCBI Taxonomy" id="423471"/>
    <lineage>
        <taxon>Bacteria</taxon>
        <taxon>Bacillati</taxon>
        <taxon>Cyanobacteriota</taxon>
        <taxon>Cyanophyceae</taxon>
        <taxon>Oscillatoriophycideae</taxon>
        <taxon>Chroococcales</taxon>
        <taxon>Aphanothecaceae</taxon>
        <taxon>Crocosphaera</taxon>
    </lineage>
</organism>
<reference evidence="1 2" key="1">
    <citation type="journal article" date="2011" name="Front. Microbiol.">
        <title>Two Strains of Crocosphaera watsonii with Highly Conserved Genomes are Distinguished by Strain-Specific Features.</title>
        <authorList>
            <person name="Bench S.R."/>
            <person name="Ilikchyan I.N."/>
            <person name="Tripp H.J."/>
            <person name="Zehr J.P."/>
        </authorList>
    </citation>
    <scope>NUCLEOTIDE SEQUENCE [LARGE SCALE GENOMIC DNA]</scope>
    <source>
        <strain evidence="1 2">WH 0003</strain>
    </source>
</reference>
<evidence type="ECO:0000313" key="1">
    <source>
        <dbReference type="EMBL" id="EHJ09494.1"/>
    </source>
</evidence>
<evidence type="ECO:0000313" key="2">
    <source>
        <dbReference type="Proteomes" id="UP000003477"/>
    </source>
</evidence>
<dbReference type="PATRIC" id="fig|423471.3.peg.5355"/>
<dbReference type="AlphaFoldDB" id="G5JE92"/>
<protein>
    <submittedName>
        <fullName evidence="1">Uncharacterized protein</fullName>
    </submittedName>
</protein>